<dbReference type="InterPro" id="IPR036291">
    <property type="entry name" value="NAD(P)-bd_dom_sf"/>
</dbReference>
<dbReference type="PANTHER" id="PTHR45458:SF1">
    <property type="entry name" value="SHORT CHAIN DEHYDROGENASE"/>
    <property type="match status" value="1"/>
</dbReference>
<sequence length="221" mass="23620">MGVSVVTGANRGIGLELARQLNARGAIVVAVCRKSSPELDALGVRVECEIDVTEPAALSKLAERLAHDDIDLFLVQNAGLLVGDSLEDVDLDAVRAQFELNAIAPLFLTRALASRLHPGSKVALITSRMGSISDNTSGRYYGYRMSKAALNAAGVSLAHDLKPRGVAVVILHPGAVRTEMTGGQGMIETDESVRGLVQRIDELELETTGRFLHQNGEILPW</sequence>
<dbReference type="Pfam" id="PF00106">
    <property type="entry name" value="adh_short"/>
    <property type="match status" value="1"/>
</dbReference>
<dbReference type="PANTHER" id="PTHR45458">
    <property type="entry name" value="SHORT-CHAIN DEHYDROGENASE/REDUCTASE SDR"/>
    <property type="match status" value="1"/>
</dbReference>
<dbReference type="RefSeq" id="WP_169068304.1">
    <property type="nucleotide sequence ID" value="NZ_SPMY01000074.1"/>
</dbReference>
<dbReference type="InterPro" id="IPR052184">
    <property type="entry name" value="SDR_enzymes"/>
</dbReference>
<dbReference type="CDD" id="cd05325">
    <property type="entry name" value="carb_red_sniffer_like_SDR_c"/>
    <property type="match status" value="1"/>
</dbReference>
<organism evidence="1 2">
    <name type="scientific">Candidatus Accumulibacter phosphatis</name>
    <dbReference type="NCBI Taxonomy" id="327160"/>
    <lineage>
        <taxon>Bacteria</taxon>
        <taxon>Pseudomonadati</taxon>
        <taxon>Pseudomonadota</taxon>
        <taxon>Betaproteobacteria</taxon>
        <taxon>Candidatus Accumulibacter</taxon>
    </lineage>
</organism>
<reference evidence="1 2" key="1">
    <citation type="submission" date="2019-03" db="EMBL/GenBank/DDBJ databases">
        <title>Metabolic reconstructions from genomes of highly enriched 'Candidatus Accumulibacter' and 'Candidatus Competibacter' bioreactor populations.</title>
        <authorList>
            <person name="Annavajhala M.K."/>
            <person name="Welles L."/>
            <person name="Abbas B."/>
            <person name="Sorokin D."/>
            <person name="Park H."/>
            <person name="Van Loosdrecht M."/>
            <person name="Chandran K."/>
        </authorList>
    </citation>
    <scope>NUCLEOTIDE SEQUENCE [LARGE SCALE GENOMIC DNA]</scope>
    <source>
        <strain evidence="1 2">SBR_S</strain>
    </source>
</reference>
<evidence type="ECO:0000313" key="1">
    <source>
        <dbReference type="EMBL" id="NMQ29851.1"/>
    </source>
</evidence>
<protein>
    <submittedName>
        <fullName evidence="1">SDR family oxidoreductase</fullName>
    </submittedName>
</protein>
<evidence type="ECO:0000313" key="2">
    <source>
        <dbReference type="Proteomes" id="UP000749010"/>
    </source>
</evidence>
<dbReference type="EMBL" id="SPMY01000074">
    <property type="protein sequence ID" value="NMQ29851.1"/>
    <property type="molecule type" value="Genomic_DNA"/>
</dbReference>
<dbReference type="SUPFAM" id="SSF51735">
    <property type="entry name" value="NAD(P)-binding Rossmann-fold domains"/>
    <property type="match status" value="1"/>
</dbReference>
<dbReference type="Proteomes" id="UP000749010">
    <property type="component" value="Unassembled WGS sequence"/>
</dbReference>
<accession>A0ABX1U019</accession>
<gene>
    <name evidence="1" type="ORF">E4Q23_20055</name>
</gene>
<dbReference type="InterPro" id="IPR002347">
    <property type="entry name" value="SDR_fam"/>
</dbReference>
<name>A0ABX1U019_9PROT</name>
<keyword evidence="2" id="KW-1185">Reference proteome</keyword>
<dbReference type="Gene3D" id="3.40.50.720">
    <property type="entry name" value="NAD(P)-binding Rossmann-like Domain"/>
    <property type="match status" value="1"/>
</dbReference>
<comment type="caution">
    <text evidence="1">The sequence shown here is derived from an EMBL/GenBank/DDBJ whole genome shotgun (WGS) entry which is preliminary data.</text>
</comment>
<dbReference type="PRINTS" id="PR00081">
    <property type="entry name" value="GDHRDH"/>
</dbReference>
<proteinExistence type="predicted"/>